<name>A0ABW5UGF0_9BURK</name>
<dbReference type="EMBL" id="JBHUMV010000001">
    <property type="protein sequence ID" value="MFD2752610.1"/>
    <property type="molecule type" value="Genomic_DNA"/>
</dbReference>
<accession>A0ABW5UGF0</accession>
<evidence type="ECO:0000313" key="6">
    <source>
        <dbReference type="Proteomes" id="UP001597463"/>
    </source>
</evidence>
<comment type="caution">
    <text evidence="5">The sequence shown here is derived from an EMBL/GenBank/DDBJ whole genome shotgun (WGS) entry which is preliminary data.</text>
</comment>
<dbReference type="PANTHER" id="PTHR21342:SF0">
    <property type="entry name" value="BIFUNCTIONAL NMN ADENYLYLTRANSFERASE_NUDIX HYDROLASE"/>
    <property type="match status" value="1"/>
</dbReference>
<evidence type="ECO:0000313" key="5">
    <source>
        <dbReference type="EMBL" id="MFD2752610.1"/>
    </source>
</evidence>
<dbReference type="Pfam" id="PF00293">
    <property type="entry name" value="NUDIX"/>
    <property type="match status" value="1"/>
</dbReference>
<dbReference type="SUPFAM" id="SSF55811">
    <property type="entry name" value="Nudix"/>
    <property type="match status" value="1"/>
</dbReference>
<gene>
    <name evidence="5" type="ORF">ACFSW6_00800</name>
</gene>
<dbReference type="NCBIfam" id="TIGR00125">
    <property type="entry name" value="cyt_tran_rel"/>
    <property type="match status" value="1"/>
</dbReference>
<sequence>MPQASASLSSTRLVTASPETLPTSTPVHTAVLIGRFQPLHNGHMALLHAALERARQVVVVLGSAWQAPNPKNPFSWQERAQMLHEALSPDDARRVHCVPVRDYYNEPLWVQAVRDAVGAHVPEGASVALVGHFKDASSSYLARFPGWELISLPRLGQFDATPLRDIFLGDGDASPQALESALARLSAQVPDSTLQFLRRWAQTPLYARMQQEWRMLSAYKQAWSQAPYAPVFVTVDALLRCRIPSKDPRGHDQVLLIQRGHAPGKGLWALPGGFLEQRDSLWQSCVRELREETCSAISEADLLAALQTVQVFDHPDRSLRGRTITHVHYLDLGVQPGLPPVQGADDAAQARWVPVADLPQMEGEFFEDHFQILCQFLPIALSNEQPRERPAAARSA</sequence>
<reference evidence="6" key="1">
    <citation type="journal article" date="2019" name="Int. J. Syst. Evol. Microbiol.">
        <title>The Global Catalogue of Microorganisms (GCM) 10K type strain sequencing project: providing services to taxonomists for standard genome sequencing and annotation.</title>
        <authorList>
            <consortium name="The Broad Institute Genomics Platform"/>
            <consortium name="The Broad Institute Genome Sequencing Center for Infectious Disease"/>
            <person name="Wu L."/>
            <person name="Ma J."/>
        </authorList>
    </citation>
    <scope>NUCLEOTIDE SEQUENCE [LARGE SCALE GENOMIC DNA]</scope>
    <source>
        <strain evidence="6">TISTR 1906</strain>
    </source>
</reference>
<protein>
    <submittedName>
        <fullName evidence="5">Bifunctional nicotinamide-nucleotide adenylyltransferase/Nudix hydroxylase</fullName>
    </submittedName>
</protein>
<evidence type="ECO:0000256" key="1">
    <source>
        <dbReference type="ARBA" id="ARBA00022679"/>
    </source>
</evidence>
<feature type="region of interest" description="Disordered" evidence="3">
    <location>
        <begin position="1"/>
        <end position="21"/>
    </location>
</feature>
<dbReference type="InterPro" id="IPR004821">
    <property type="entry name" value="Cyt_trans-like"/>
</dbReference>
<keyword evidence="6" id="KW-1185">Reference proteome</keyword>
<keyword evidence="2 5" id="KW-0548">Nucleotidyltransferase</keyword>
<dbReference type="PROSITE" id="PS51462">
    <property type="entry name" value="NUDIX"/>
    <property type="match status" value="1"/>
</dbReference>
<dbReference type="InterPro" id="IPR015797">
    <property type="entry name" value="NUDIX_hydrolase-like_dom_sf"/>
</dbReference>
<dbReference type="Proteomes" id="UP001597463">
    <property type="component" value="Unassembled WGS sequence"/>
</dbReference>
<keyword evidence="1" id="KW-0808">Transferase</keyword>
<dbReference type="GO" id="GO:0016779">
    <property type="term" value="F:nucleotidyltransferase activity"/>
    <property type="evidence" value="ECO:0007669"/>
    <property type="project" value="UniProtKB-KW"/>
</dbReference>
<dbReference type="Pfam" id="PF01467">
    <property type="entry name" value="CTP_transf_like"/>
    <property type="match status" value="1"/>
</dbReference>
<dbReference type="CDD" id="cd18873">
    <property type="entry name" value="NUDIX_NadM_like"/>
    <property type="match status" value="1"/>
</dbReference>
<evidence type="ECO:0000256" key="2">
    <source>
        <dbReference type="ARBA" id="ARBA00022695"/>
    </source>
</evidence>
<dbReference type="Gene3D" id="3.40.50.620">
    <property type="entry name" value="HUPs"/>
    <property type="match status" value="1"/>
</dbReference>
<dbReference type="InterPro" id="IPR014729">
    <property type="entry name" value="Rossmann-like_a/b/a_fold"/>
</dbReference>
<organism evidence="5 6">
    <name type="scientific">Comamonas terrae</name>
    <dbReference type="NCBI Taxonomy" id="673548"/>
    <lineage>
        <taxon>Bacteria</taxon>
        <taxon>Pseudomonadati</taxon>
        <taxon>Pseudomonadota</taxon>
        <taxon>Betaproteobacteria</taxon>
        <taxon>Burkholderiales</taxon>
        <taxon>Comamonadaceae</taxon>
        <taxon>Comamonas</taxon>
    </lineage>
</organism>
<dbReference type="PANTHER" id="PTHR21342">
    <property type="entry name" value="PHOSPHOPANTETHEINE ADENYLYLTRANSFERASE"/>
    <property type="match status" value="1"/>
</dbReference>
<feature type="domain" description="Nudix hydrolase" evidence="4">
    <location>
        <begin position="230"/>
        <end position="376"/>
    </location>
</feature>
<dbReference type="Gene3D" id="3.90.79.10">
    <property type="entry name" value="Nucleoside Triphosphate Pyrophosphohydrolase"/>
    <property type="match status" value="1"/>
</dbReference>
<dbReference type="SUPFAM" id="SSF52374">
    <property type="entry name" value="Nucleotidylyl transferase"/>
    <property type="match status" value="1"/>
</dbReference>
<dbReference type="RefSeq" id="WP_066473695.1">
    <property type="nucleotide sequence ID" value="NZ_BCNT01000003.1"/>
</dbReference>
<evidence type="ECO:0000256" key="3">
    <source>
        <dbReference type="SAM" id="MobiDB-lite"/>
    </source>
</evidence>
<evidence type="ECO:0000259" key="4">
    <source>
        <dbReference type="PROSITE" id="PS51462"/>
    </source>
</evidence>
<dbReference type="InterPro" id="IPR000086">
    <property type="entry name" value="NUDIX_hydrolase_dom"/>
</dbReference>
<proteinExistence type="predicted"/>